<proteinExistence type="predicted"/>
<gene>
    <name evidence="1" type="ORF">SVUK_LOCUS16796</name>
</gene>
<accession>A0A3P7LRJ5</accession>
<name>A0A3P7LRJ5_STRVU</name>
<dbReference type="AlphaFoldDB" id="A0A3P7LRJ5"/>
<sequence>MSVYSDFYQVVLEEPTVGVDPEHIHLPVAHAHTLTLPPPVVPVSPVALVASAVALPEDPALDYLLCRHRSHMKYRILITLSNFHERNFTVRSLLSPSYGGLQDGKVL</sequence>
<reference evidence="1 2" key="1">
    <citation type="submission" date="2018-11" db="EMBL/GenBank/DDBJ databases">
        <authorList>
            <consortium name="Pathogen Informatics"/>
        </authorList>
    </citation>
    <scope>NUCLEOTIDE SEQUENCE [LARGE SCALE GENOMIC DNA]</scope>
</reference>
<dbReference type="EMBL" id="UYYB01114587">
    <property type="protein sequence ID" value="VDM81798.1"/>
    <property type="molecule type" value="Genomic_DNA"/>
</dbReference>
<dbReference type="Proteomes" id="UP000270094">
    <property type="component" value="Unassembled WGS sequence"/>
</dbReference>
<keyword evidence="2" id="KW-1185">Reference proteome</keyword>
<evidence type="ECO:0000313" key="2">
    <source>
        <dbReference type="Proteomes" id="UP000270094"/>
    </source>
</evidence>
<evidence type="ECO:0000313" key="1">
    <source>
        <dbReference type="EMBL" id="VDM81798.1"/>
    </source>
</evidence>
<organism evidence="1 2">
    <name type="scientific">Strongylus vulgaris</name>
    <name type="common">Blood worm</name>
    <dbReference type="NCBI Taxonomy" id="40348"/>
    <lineage>
        <taxon>Eukaryota</taxon>
        <taxon>Metazoa</taxon>
        <taxon>Ecdysozoa</taxon>
        <taxon>Nematoda</taxon>
        <taxon>Chromadorea</taxon>
        <taxon>Rhabditida</taxon>
        <taxon>Rhabditina</taxon>
        <taxon>Rhabditomorpha</taxon>
        <taxon>Strongyloidea</taxon>
        <taxon>Strongylidae</taxon>
        <taxon>Strongylus</taxon>
    </lineage>
</organism>
<protein>
    <submittedName>
        <fullName evidence="1">Uncharacterized protein</fullName>
    </submittedName>
</protein>